<dbReference type="PANTHER" id="PTHR42838:SF2">
    <property type="entry name" value="NITROUS-OXIDE REDUCTASE"/>
    <property type="match status" value="1"/>
</dbReference>
<evidence type="ECO:0000256" key="4">
    <source>
        <dbReference type="ARBA" id="ARBA00023008"/>
    </source>
</evidence>
<dbReference type="Pfam" id="PF18764">
    <property type="entry name" value="nos_propeller"/>
    <property type="match status" value="1"/>
</dbReference>
<keyword evidence="7" id="KW-0560">Oxidoreductase</keyword>
<dbReference type="EC" id="1.7.2.4" evidence="7"/>
<feature type="chain" id="PRO_5039074422" evidence="5">
    <location>
        <begin position="31"/>
        <end position="643"/>
    </location>
</feature>
<accession>A0A9D6L5H5</accession>
<evidence type="ECO:0000313" key="7">
    <source>
        <dbReference type="EMBL" id="MBI3539156.1"/>
    </source>
</evidence>
<comment type="subcellular location">
    <subcellularLocation>
        <location evidence="1">Periplasm</location>
    </subcellularLocation>
</comment>
<dbReference type="SUPFAM" id="SSF50974">
    <property type="entry name" value="Nitrous oxide reductase, N-terminal domain"/>
    <property type="match status" value="1"/>
</dbReference>
<name>A0A9D6L5H5_UNCEI</name>
<dbReference type="InterPro" id="IPR002429">
    <property type="entry name" value="CcO_II-like_C"/>
</dbReference>
<evidence type="ECO:0000256" key="3">
    <source>
        <dbReference type="ARBA" id="ARBA00022764"/>
    </source>
</evidence>
<dbReference type="GO" id="GO:0016020">
    <property type="term" value="C:membrane"/>
    <property type="evidence" value="ECO:0007669"/>
    <property type="project" value="InterPro"/>
</dbReference>
<feature type="signal peptide" evidence="5">
    <location>
        <begin position="1"/>
        <end position="30"/>
    </location>
</feature>
<sequence length="643" mass="70316">MNHSSERRGSRIAAPGIAALALAAALTGCAAPRGATGSAAEKVYVKPGTYDAYYAFLSGGHSGQVYVYGIPSCRHITTIPVFTPEPAVGYGVDEETKAQLGGRTWGDAHHPGLSETDGDYDGRWLFINDMPGARIARIDLRDFKTREIFGPIPNVSAAHACPFPTPNTEYVFAASRFSTPVPNRPEKIADYAKQFRGVVAGVKVDPKSGHMSLGFEILMPPFDWDLADAGKGPSHGWEFFTCYNSEQAYDSLEVKASQNEMDFIAAVDWRAAQAAVDAGKAKTVGGAPMLDPRDVPGLVYLFPVPKSPHGVDVDPSGEYVCASGKLQAEVSVFSVKKILAAIAAKRFDGERMGIPVLKYEDVIEAKVPVGLGPLHTQFDGKGNAYTSLFLDSQIAKWKIGPPWNVEDKIDVYYSIGHLMASEGDTRHPTGEYVVALDKLSKDRYINVGPTKPEGAQLIDIRGTKMELLYDFPTYLEPHYAQMIRAEKLKPIDVYPLAENNRPGAVKRAEDARVERKGARVDVYMVAVRSHFTPDVIRVVEGDDVYFHVTNVEQDSDIAHGFGVLWSSNNMQIEPGETKTMHWKADRAGVVPFYCSNFCSALHQEMQGYLEVHPRGTPVAAMQRPDPRKVAEVAALMAHPGDVR</sequence>
<keyword evidence="2" id="KW-0479">Metal-binding</keyword>
<dbReference type="GO" id="GO:0005507">
    <property type="term" value="F:copper ion binding"/>
    <property type="evidence" value="ECO:0007669"/>
    <property type="project" value="InterPro"/>
</dbReference>
<dbReference type="InterPro" id="IPR015943">
    <property type="entry name" value="WD40/YVTN_repeat-like_dom_sf"/>
</dbReference>
<reference evidence="7" key="1">
    <citation type="submission" date="2020-07" db="EMBL/GenBank/DDBJ databases">
        <title>Huge and variable diversity of episymbiotic CPR bacteria and DPANN archaea in groundwater ecosystems.</title>
        <authorList>
            <person name="He C.Y."/>
            <person name="Keren R."/>
            <person name="Whittaker M."/>
            <person name="Farag I.F."/>
            <person name="Doudna J."/>
            <person name="Cate J.H.D."/>
            <person name="Banfield J.F."/>
        </authorList>
    </citation>
    <scope>NUCLEOTIDE SEQUENCE</scope>
    <source>
        <strain evidence="7">NC_groundwater_928_Pr1_S-0.2um_72_17</strain>
    </source>
</reference>
<evidence type="ECO:0000259" key="6">
    <source>
        <dbReference type="PROSITE" id="PS50857"/>
    </source>
</evidence>
<dbReference type="Gene3D" id="2.60.40.420">
    <property type="entry name" value="Cupredoxins - blue copper proteins"/>
    <property type="match status" value="1"/>
</dbReference>
<dbReference type="Gene3D" id="2.130.10.10">
    <property type="entry name" value="YVTN repeat-like/Quinoprotein amine dehydrogenase"/>
    <property type="match status" value="1"/>
</dbReference>
<evidence type="ECO:0000256" key="2">
    <source>
        <dbReference type="ARBA" id="ARBA00022723"/>
    </source>
</evidence>
<dbReference type="Proteomes" id="UP000807850">
    <property type="component" value="Unassembled WGS sequence"/>
</dbReference>
<evidence type="ECO:0000313" key="8">
    <source>
        <dbReference type="Proteomes" id="UP000807850"/>
    </source>
</evidence>
<dbReference type="PROSITE" id="PS50857">
    <property type="entry name" value="COX2_CUA"/>
    <property type="match status" value="1"/>
</dbReference>
<comment type="caution">
    <text evidence="7">The sequence shown here is derived from an EMBL/GenBank/DDBJ whole genome shotgun (WGS) entry which is preliminary data.</text>
</comment>
<dbReference type="NCBIfam" id="TIGR04246">
    <property type="entry name" value="nitrous_NosZ_Gp"/>
    <property type="match status" value="1"/>
</dbReference>
<proteinExistence type="predicted"/>
<gene>
    <name evidence="7" type="primary">nosZ</name>
    <name evidence="7" type="ORF">HY076_02670</name>
</gene>
<feature type="domain" description="Cytochrome oxidase subunit II copper A binding" evidence="6">
    <location>
        <begin position="453"/>
        <end position="623"/>
    </location>
</feature>
<dbReference type="EMBL" id="JACQAY010000075">
    <property type="protein sequence ID" value="MBI3539156.1"/>
    <property type="molecule type" value="Genomic_DNA"/>
</dbReference>
<organism evidence="7 8">
    <name type="scientific">Eiseniibacteriota bacterium</name>
    <dbReference type="NCBI Taxonomy" id="2212470"/>
    <lineage>
        <taxon>Bacteria</taxon>
        <taxon>Candidatus Eiseniibacteriota</taxon>
    </lineage>
</organism>
<dbReference type="InterPro" id="IPR008972">
    <property type="entry name" value="Cupredoxin"/>
</dbReference>
<dbReference type="InterPro" id="IPR011045">
    <property type="entry name" value="N2O_reductase_N"/>
</dbReference>
<dbReference type="InterPro" id="IPR051403">
    <property type="entry name" value="NosZ/Cyto_c_oxidase_sub2"/>
</dbReference>
<dbReference type="PROSITE" id="PS51257">
    <property type="entry name" value="PROKAR_LIPOPROTEIN"/>
    <property type="match status" value="1"/>
</dbReference>
<dbReference type="InterPro" id="IPR041114">
    <property type="entry name" value="Nos_propeller"/>
</dbReference>
<keyword evidence="5" id="KW-0732">Signal</keyword>
<evidence type="ECO:0000256" key="5">
    <source>
        <dbReference type="SAM" id="SignalP"/>
    </source>
</evidence>
<dbReference type="PANTHER" id="PTHR42838">
    <property type="entry name" value="CYTOCHROME C OXIDASE SUBUNIT II"/>
    <property type="match status" value="1"/>
</dbReference>
<keyword evidence="4" id="KW-0186">Copper</keyword>
<dbReference type="GO" id="GO:0004129">
    <property type="term" value="F:cytochrome-c oxidase activity"/>
    <property type="evidence" value="ECO:0007669"/>
    <property type="project" value="InterPro"/>
</dbReference>
<protein>
    <submittedName>
        <fullName evidence="7">Sec-dependent nitrous-oxide reductase</fullName>
        <ecNumber evidence="7">1.7.2.4</ecNumber>
    </submittedName>
</protein>
<dbReference type="AlphaFoldDB" id="A0A9D6L5H5"/>
<dbReference type="SUPFAM" id="SSF49503">
    <property type="entry name" value="Cupredoxins"/>
    <property type="match status" value="1"/>
</dbReference>
<dbReference type="GO" id="GO:0042597">
    <property type="term" value="C:periplasmic space"/>
    <property type="evidence" value="ECO:0007669"/>
    <property type="project" value="UniProtKB-SubCell"/>
</dbReference>
<keyword evidence="3" id="KW-0574">Periplasm</keyword>
<dbReference type="GO" id="GO:0050304">
    <property type="term" value="F:nitrous-oxide reductase activity"/>
    <property type="evidence" value="ECO:0007669"/>
    <property type="project" value="UniProtKB-EC"/>
</dbReference>
<dbReference type="InterPro" id="IPR026468">
    <property type="entry name" value="Nitrous_oxide_Rdtase_Sec-dep"/>
</dbReference>
<evidence type="ECO:0000256" key="1">
    <source>
        <dbReference type="ARBA" id="ARBA00004418"/>
    </source>
</evidence>